<dbReference type="InterPro" id="IPR012338">
    <property type="entry name" value="Beta-lactam/transpept-like"/>
</dbReference>
<accession>A0A9D7JZF1</accession>
<keyword evidence="4" id="KW-0121">Carboxypeptidase</keyword>
<dbReference type="EMBL" id="JADJUC010000003">
    <property type="protein sequence ID" value="MBK8523473.1"/>
    <property type="molecule type" value="Genomic_DNA"/>
</dbReference>
<evidence type="ECO:0000256" key="1">
    <source>
        <dbReference type="ARBA" id="ARBA00006096"/>
    </source>
</evidence>
<proteinExistence type="inferred from homology"/>
<sequence length="462" mass="49409">MHHFALLLVTAAWFCSSLAAASPLPAPLATALRDARLPTANAAFFVHQVDARQPLLSHNAGKPMNPASAMKLVTTYAALDLLGPATTWKTEALAASAPHDGKLEGPLYLRGSGDPSLTLERFWLLLRKLRARGVSEIAGDLVLDRSAFQLPAHDPAAFDNEPLRPYNAGADALLVNFKSLRLTLVPDPANGATRVIAETPADGLRLGGRVASSEGECGDWREKLKIGSNGNSLDISGSFAAACGEKALHLSPWSADIQIERLFRALWRELGGTFSGQVRAGAAPAEARLIAVHESPPLSEIVRDVNKWSNNVMARQLFLALAPARPATPDAAKARITQWLRDKHVDGAVLDNGAGLSREERISAEGLGKLLLDAWKSPVMPEMMASLPIAGSDGTLKKRFGNSAAAGRAHLKTGYIEGVRAIAGYVLDREGRRWVVVGILNDAQMKNGSAPLDALVRWVAER</sequence>
<evidence type="ECO:0000256" key="3">
    <source>
        <dbReference type="SAM" id="SignalP"/>
    </source>
</evidence>
<reference evidence="4" key="1">
    <citation type="submission" date="2020-10" db="EMBL/GenBank/DDBJ databases">
        <title>Connecting structure to function with the recovery of over 1000 high-quality activated sludge metagenome-assembled genomes encoding full-length rRNA genes using long-read sequencing.</title>
        <authorList>
            <person name="Singleton C.M."/>
            <person name="Petriglieri F."/>
            <person name="Kristensen J.M."/>
            <person name="Kirkegaard R.H."/>
            <person name="Michaelsen T.Y."/>
            <person name="Andersen M.H."/>
            <person name="Karst S.M."/>
            <person name="Dueholm M.S."/>
            <person name="Nielsen P.H."/>
            <person name="Albertsen M."/>
        </authorList>
    </citation>
    <scope>NUCLEOTIDE SEQUENCE</scope>
    <source>
        <strain evidence="4">Hirt_18-Q3-R61-65_BATAC.395</strain>
    </source>
</reference>
<dbReference type="PANTHER" id="PTHR30023:SF0">
    <property type="entry name" value="PENICILLIN-SENSITIVE CARBOXYPEPTIDASE A"/>
    <property type="match status" value="1"/>
</dbReference>
<keyword evidence="4" id="KW-0645">Protease</keyword>
<dbReference type="Gene3D" id="3.50.80.20">
    <property type="entry name" value="D-Ala-D-Ala carboxypeptidase C, peptidase S13"/>
    <property type="match status" value="1"/>
</dbReference>
<dbReference type="PRINTS" id="PR00922">
    <property type="entry name" value="DADACBPTASE3"/>
</dbReference>
<dbReference type="GO" id="GO:0000270">
    <property type="term" value="P:peptidoglycan metabolic process"/>
    <property type="evidence" value="ECO:0007669"/>
    <property type="project" value="TreeGrafter"/>
</dbReference>
<dbReference type="NCBIfam" id="TIGR00666">
    <property type="entry name" value="PBP4"/>
    <property type="match status" value="1"/>
</dbReference>
<dbReference type="GO" id="GO:0009002">
    <property type="term" value="F:serine-type D-Ala-D-Ala carboxypeptidase activity"/>
    <property type="evidence" value="ECO:0007669"/>
    <property type="project" value="UniProtKB-EC"/>
</dbReference>
<evidence type="ECO:0000256" key="2">
    <source>
        <dbReference type="ARBA" id="ARBA00022801"/>
    </source>
</evidence>
<comment type="caution">
    <text evidence="4">The sequence shown here is derived from an EMBL/GenBank/DDBJ whole genome shotgun (WGS) entry which is preliminary data.</text>
</comment>
<evidence type="ECO:0000313" key="5">
    <source>
        <dbReference type="Proteomes" id="UP000886689"/>
    </source>
</evidence>
<protein>
    <submittedName>
        <fullName evidence="4">D-alanyl-D-alanine carboxypeptidase/D-alanyl-D-alanine-endopeptidase</fullName>
        <ecNumber evidence="4">3.4.16.4</ecNumber>
    </submittedName>
</protein>
<dbReference type="InterPro" id="IPR000667">
    <property type="entry name" value="Peptidase_S13"/>
</dbReference>
<feature type="chain" id="PRO_5038694388" evidence="3">
    <location>
        <begin position="22"/>
        <end position="462"/>
    </location>
</feature>
<keyword evidence="2 4" id="KW-0378">Hydrolase</keyword>
<dbReference type="AlphaFoldDB" id="A0A9D7JZF1"/>
<organism evidence="4 5">
    <name type="scientific">Candidatus Proximibacter danicus</name>
    <dbReference type="NCBI Taxonomy" id="2954365"/>
    <lineage>
        <taxon>Bacteria</taxon>
        <taxon>Pseudomonadati</taxon>
        <taxon>Pseudomonadota</taxon>
        <taxon>Betaproteobacteria</taxon>
        <taxon>Candidatus Proximibacter</taxon>
    </lineage>
</organism>
<comment type="similarity">
    <text evidence="1">Belongs to the peptidase S13 family.</text>
</comment>
<evidence type="ECO:0000313" key="4">
    <source>
        <dbReference type="EMBL" id="MBK8523473.1"/>
    </source>
</evidence>
<dbReference type="EC" id="3.4.16.4" evidence="4"/>
<feature type="signal peptide" evidence="3">
    <location>
        <begin position="1"/>
        <end position="21"/>
    </location>
</feature>
<dbReference type="SUPFAM" id="SSF56601">
    <property type="entry name" value="beta-lactamase/transpeptidase-like"/>
    <property type="match status" value="1"/>
</dbReference>
<keyword evidence="3" id="KW-0732">Signal</keyword>
<name>A0A9D7JZF1_9PROT</name>
<gene>
    <name evidence="4" type="primary">dacB</name>
    <name evidence="4" type="ORF">IPL58_04690</name>
</gene>
<dbReference type="PANTHER" id="PTHR30023">
    <property type="entry name" value="D-ALANYL-D-ALANINE CARBOXYPEPTIDASE"/>
    <property type="match status" value="1"/>
</dbReference>
<dbReference type="Gene3D" id="3.40.710.10">
    <property type="entry name" value="DD-peptidase/beta-lactamase superfamily"/>
    <property type="match status" value="2"/>
</dbReference>
<dbReference type="GO" id="GO:0006508">
    <property type="term" value="P:proteolysis"/>
    <property type="evidence" value="ECO:0007669"/>
    <property type="project" value="InterPro"/>
</dbReference>
<dbReference type="Proteomes" id="UP000886689">
    <property type="component" value="Unassembled WGS sequence"/>
</dbReference>
<dbReference type="Pfam" id="PF02113">
    <property type="entry name" value="Peptidase_S13"/>
    <property type="match status" value="1"/>
</dbReference>